<dbReference type="PANTHER" id="PTHR36926">
    <property type="entry name" value="COLICIN V PRODUCTION PROTEIN"/>
    <property type="match status" value="1"/>
</dbReference>
<dbReference type="OrthoDB" id="9806894at2"/>
<organism evidence="6 7">
    <name type="scientific">Sphingomonas gilva</name>
    <dbReference type="NCBI Taxonomy" id="2305907"/>
    <lineage>
        <taxon>Bacteria</taxon>
        <taxon>Pseudomonadati</taxon>
        <taxon>Pseudomonadota</taxon>
        <taxon>Alphaproteobacteria</taxon>
        <taxon>Sphingomonadales</taxon>
        <taxon>Sphingomonadaceae</taxon>
        <taxon>Sphingomonas</taxon>
    </lineage>
</organism>
<evidence type="ECO:0000313" key="6">
    <source>
        <dbReference type="EMBL" id="RHW16759.1"/>
    </source>
</evidence>
<keyword evidence="4 5" id="KW-0472">Membrane</keyword>
<dbReference type="EMBL" id="QWLV01000007">
    <property type="protein sequence ID" value="RHW16759.1"/>
    <property type="molecule type" value="Genomic_DNA"/>
</dbReference>
<dbReference type="Pfam" id="PF02674">
    <property type="entry name" value="Colicin_V"/>
    <property type="match status" value="1"/>
</dbReference>
<name>A0A396RKY4_9SPHN</name>
<evidence type="ECO:0000256" key="5">
    <source>
        <dbReference type="SAM" id="Phobius"/>
    </source>
</evidence>
<comment type="subcellular location">
    <subcellularLocation>
        <location evidence="1">Membrane</location>
        <topology evidence="1">Multi-pass membrane protein</topology>
    </subcellularLocation>
</comment>
<dbReference type="RefSeq" id="WP_118864733.1">
    <property type="nucleotide sequence ID" value="NZ_QWLV01000007.1"/>
</dbReference>
<accession>A0A396RKY4</accession>
<feature type="transmembrane region" description="Helical" evidence="5">
    <location>
        <begin position="6"/>
        <end position="23"/>
    </location>
</feature>
<feature type="transmembrane region" description="Helical" evidence="5">
    <location>
        <begin position="62"/>
        <end position="84"/>
    </location>
</feature>
<dbReference type="InterPro" id="IPR003825">
    <property type="entry name" value="Colicin-V_CvpA"/>
</dbReference>
<protein>
    <submittedName>
        <fullName evidence="6">CvpA family protein</fullName>
    </submittedName>
</protein>
<feature type="transmembrane region" description="Helical" evidence="5">
    <location>
        <begin position="30"/>
        <end position="50"/>
    </location>
</feature>
<dbReference type="PANTHER" id="PTHR36926:SF1">
    <property type="entry name" value="COLICIN V PRODUCTION PROTEIN"/>
    <property type="match status" value="1"/>
</dbReference>
<keyword evidence="3 5" id="KW-1133">Transmembrane helix</keyword>
<keyword evidence="2 5" id="KW-0812">Transmembrane</keyword>
<evidence type="ECO:0000313" key="7">
    <source>
        <dbReference type="Proteomes" id="UP000266693"/>
    </source>
</evidence>
<proteinExistence type="predicted"/>
<gene>
    <name evidence="6" type="ORF">D1610_13595</name>
</gene>
<evidence type="ECO:0000256" key="4">
    <source>
        <dbReference type="ARBA" id="ARBA00023136"/>
    </source>
</evidence>
<comment type="caution">
    <text evidence="6">The sequence shown here is derived from an EMBL/GenBank/DDBJ whole genome shotgun (WGS) entry which is preliminary data.</text>
</comment>
<reference evidence="6 7" key="1">
    <citation type="submission" date="2018-08" db="EMBL/GenBank/DDBJ databases">
        <title>The multiple taxonomic identification of Sphingomonas gilva.</title>
        <authorList>
            <person name="Zhu D."/>
            <person name="Zheng S."/>
        </authorList>
    </citation>
    <scope>NUCLEOTIDE SEQUENCE [LARGE SCALE GENOMIC DNA]</scope>
    <source>
        <strain evidence="6 7">ZDH117</strain>
    </source>
</reference>
<sequence>MGLTSLDIVVLLLVGGAAVLGVMRGFVHEVLSLGVWVLVVIGLKAAHTPLTASLADAVGSTGGAAVLAFALIFGLLYFGGKLIARRVGKGVRTSMVGPVDRALGLGFGALKGLIFASLLFLLLVLVTDTFGGGPRERPEWVTTARTYPLLNATSGSIADFVERRRKGESIFADDSAANASDAK</sequence>
<dbReference type="GO" id="GO:0016020">
    <property type="term" value="C:membrane"/>
    <property type="evidence" value="ECO:0007669"/>
    <property type="project" value="UniProtKB-SubCell"/>
</dbReference>
<evidence type="ECO:0000256" key="3">
    <source>
        <dbReference type="ARBA" id="ARBA00022989"/>
    </source>
</evidence>
<evidence type="ECO:0000256" key="2">
    <source>
        <dbReference type="ARBA" id="ARBA00022692"/>
    </source>
</evidence>
<dbReference type="GO" id="GO:0009403">
    <property type="term" value="P:toxin biosynthetic process"/>
    <property type="evidence" value="ECO:0007669"/>
    <property type="project" value="InterPro"/>
</dbReference>
<feature type="transmembrane region" description="Helical" evidence="5">
    <location>
        <begin position="105"/>
        <end position="126"/>
    </location>
</feature>
<dbReference type="AlphaFoldDB" id="A0A396RKY4"/>
<dbReference type="InterPro" id="IPR052719">
    <property type="entry name" value="CvpA-like"/>
</dbReference>
<keyword evidence="7" id="KW-1185">Reference proteome</keyword>
<evidence type="ECO:0000256" key="1">
    <source>
        <dbReference type="ARBA" id="ARBA00004141"/>
    </source>
</evidence>
<dbReference type="Proteomes" id="UP000266693">
    <property type="component" value="Unassembled WGS sequence"/>
</dbReference>